<dbReference type="SUPFAM" id="SSF55729">
    <property type="entry name" value="Acyl-CoA N-acyltransferases (Nat)"/>
    <property type="match status" value="1"/>
</dbReference>
<sequence>MNYSYKLLSSADVAWLKALNKVFGEAFGEPDTYQGAAPNDSYLKTLLGKQHFIALVALSGAEVVGGLTAYVLEKFEQERREIYIYDMAVAEVHRRKGIATQLIRELQAVARERGAYVIFVQADPGDTAALGLYESLGSRENVHHFDILVE</sequence>
<dbReference type="Gene3D" id="3.40.630.30">
    <property type="match status" value="1"/>
</dbReference>
<dbReference type="NCBIfam" id="NF033083">
    <property type="entry name" value="AAC_3_I"/>
    <property type="match status" value="1"/>
</dbReference>
<dbReference type="PROSITE" id="PS51186">
    <property type="entry name" value="GNAT"/>
    <property type="match status" value="1"/>
</dbReference>
<dbReference type="GO" id="GO:0016747">
    <property type="term" value="F:acyltransferase activity, transferring groups other than amino-acyl groups"/>
    <property type="evidence" value="ECO:0007669"/>
    <property type="project" value="InterPro"/>
</dbReference>
<gene>
    <name evidence="3" type="ORF">A2722_04060</name>
</gene>
<keyword evidence="1" id="KW-1133">Transmembrane helix</keyword>
<protein>
    <submittedName>
        <fullName evidence="3">AAC(3)-I family aminoglycoside 3-N-acetyltransferase</fullName>
    </submittedName>
</protein>
<name>A0A1F5PG13_9BACT</name>
<dbReference type="Pfam" id="PF00583">
    <property type="entry name" value="Acetyltransf_1"/>
    <property type="match status" value="1"/>
</dbReference>
<accession>A0A1F5PG13</accession>
<keyword evidence="1" id="KW-0812">Transmembrane</keyword>
<reference evidence="3 4" key="1">
    <citation type="journal article" date="2016" name="Nat. Commun.">
        <title>Thousands of microbial genomes shed light on interconnected biogeochemical processes in an aquifer system.</title>
        <authorList>
            <person name="Anantharaman K."/>
            <person name="Brown C.T."/>
            <person name="Hug L.A."/>
            <person name="Sharon I."/>
            <person name="Castelle C.J."/>
            <person name="Probst A.J."/>
            <person name="Thomas B.C."/>
            <person name="Singh A."/>
            <person name="Wilkins M.J."/>
            <person name="Karaoz U."/>
            <person name="Brodie E.L."/>
            <person name="Williams K.H."/>
            <person name="Hubbard S.S."/>
            <person name="Banfield J.F."/>
        </authorList>
    </citation>
    <scope>NUCLEOTIDE SEQUENCE [LARGE SCALE GENOMIC DNA]</scope>
</reference>
<dbReference type="STRING" id="1817828.A2722_04060"/>
<keyword evidence="3" id="KW-0808">Transferase</keyword>
<dbReference type="EMBL" id="MFEO01000028">
    <property type="protein sequence ID" value="OGE88896.1"/>
    <property type="molecule type" value="Genomic_DNA"/>
</dbReference>
<dbReference type="InterPro" id="IPR000182">
    <property type="entry name" value="GNAT_dom"/>
</dbReference>
<feature type="domain" description="N-acetyltransferase" evidence="2">
    <location>
        <begin position="6"/>
        <end position="150"/>
    </location>
</feature>
<comment type="caution">
    <text evidence="3">The sequence shown here is derived from an EMBL/GenBank/DDBJ whole genome shotgun (WGS) entry which is preliminary data.</text>
</comment>
<dbReference type="PANTHER" id="PTHR43072:SF60">
    <property type="entry name" value="L-2,4-DIAMINOBUTYRIC ACID ACETYLTRANSFERASE"/>
    <property type="match status" value="1"/>
</dbReference>
<dbReference type="InterPro" id="IPR016181">
    <property type="entry name" value="Acyl_CoA_acyltransferase"/>
</dbReference>
<evidence type="ECO:0000256" key="1">
    <source>
        <dbReference type="SAM" id="Phobius"/>
    </source>
</evidence>
<dbReference type="CDD" id="cd04301">
    <property type="entry name" value="NAT_SF"/>
    <property type="match status" value="1"/>
</dbReference>
<dbReference type="Proteomes" id="UP000178377">
    <property type="component" value="Unassembled WGS sequence"/>
</dbReference>
<feature type="transmembrane region" description="Helical" evidence="1">
    <location>
        <begin position="52"/>
        <end position="72"/>
    </location>
</feature>
<keyword evidence="1" id="KW-0472">Membrane</keyword>
<proteinExistence type="predicted"/>
<evidence type="ECO:0000313" key="3">
    <source>
        <dbReference type="EMBL" id="OGE88896.1"/>
    </source>
</evidence>
<dbReference type="PANTHER" id="PTHR43072">
    <property type="entry name" value="N-ACETYLTRANSFERASE"/>
    <property type="match status" value="1"/>
</dbReference>
<organism evidence="3 4">
    <name type="scientific">Candidatus Doudnabacteria bacterium RIFCSPHIGHO2_01_FULL_50_11</name>
    <dbReference type="NCBI Taxonomy" id="1817828"/>
    <lineage>
        <taxon>Bacteria</taxon>
        <taxon>Candidatus Doudnaibacteriota</taxon>
    </lineage>
</organism>
<dbReference type="AlphaFoldDB" id="A0A1F5PG13"/>
<evidence type="ECO:0000313" key="4">
    <source>
        <dbReference type="Proteomes" id="UP000178377"/>
    </source>
</evidence>
<evidence type="ECO:0000259" key="2">
    <source>
        <dbReference type="PROSITE" id="PS51186"/>
    </source>
</evidence>